<dbReference type="EMBL" id="JAIWYP010000006">
    <property type="protein sequence ID" value="KAH3803419.1"/>
    <property type="molecule type" value="Genomic_DNA"/>
</dbReference>
<evidence type="ECO:0000313" key="2">
    <source>
        <dbReference type="EMBL" id="KAH3803419.1"/>
    </source>
</evidence>
<proteinExistence type="predicted"/>
<gene>
    <name evidence="2" type="ORF">DPMN_131680</name>
</gene>
<keyword evidence="1" id="KW-0472">Membrane</keyword>
<evidence type="ECO:0000313" key="3">
    <source>
        <dbReference type="Proteomes" id="UP000828390"/>
    </source>
</evidence>
<feature type="transmembrane region" description="Helical" evidence="1">
    <location>
        <begin position="162"/>
        <end position="183"/>
    </location>
</feature>
<name>A0A9D4JBE5_DREPO</name>
<feature type="transmembrane region" description="Helical" evidence="1">
    <location>
        <begin position="33"/>
        <end position="49"/>
    </location>
</feature>
<feature type="transmembrane region" description="Helical" evidence="1">
    <location>
        <begin position="137"/>
        <end position="156"/>
    </location>
</feature>
<dbReference type="Proteomes" id="UP000828390">
    <property type="component" value="Unassembled WGS sequence"/>
</dbReference>
<keyword evidence="3" id="KW-1185">Reference proteome</keyword>
<keyword evidence="1" id="KW-1133">Transmembrane helix</keyword>
<dbReference type="AlphaFoldDB" id="A0A9D4JBE5"/>
<keyword evidence="1" id="KW-0812">Transmembrane</keyword>
<accession>A0A9D4JBE5</accession>
<organism evidence="2 3">
    <name type="scientific">Dreissena polymorpha</name>
    <name type="common">Zebra mussel</name>
    <name type="synonym">Mytilus polymorpha</name>
    <dbReference type="NCBI Taxonomy" id="45954"/>
    <lineage>
        <taxon>Eukaryota</taxon>
        <taxon>Metazoa</taxon>
        <taxon>Spiralia</taxon>
        <taxon>Lophotrochozoa</taxon>
        <taxon>Mollusca</taxon>
        <taxon>Bivalvia</taxon>
        <taxon>Autobranchia</taxon>
        <taxon>Heteroconchia</taxon>
        <taxon>Euheterodonta</taxon>
        <taxon>Imparidentia</taxon>
        <taxon>Neoheterodontei</taxon>
        <taxon>Myida</taxon>
        <taxon>Dreissenoidea</taxon>
        <taxon>Dreissenidae</taxon>
        <taxon>Dreissena</taxon>
    </lineage>
</organism>
<feature type="transmembrane region" description="Helical" evidence="1">
    <location>
        <begin position="56"/>
        <end position="76"/>
    </location>
</feature>
<comment type="caution">
    <text evidence="2">The sequence shown here is derived from an EMBL/GenBank/DDBJ whole genome shotgun (WGS) entry which is preliminary data.</text>
</comment>
<sequence length="270" mass="29496">MVGSTIGPSCLTIFSLLPPSLHSQTGQMVGSTIGPSCLTLFSLFLPSFPSQAGQMVGSTIGLSCLTLFSLFCLLSLPSRPDGWFYHRSVLSSSLIPASALSPLPSGPDGWFYHRSVLSYTLLPVSAFSLFPRGQMVGSTIGLSCLTLFCLFLPYLLQSGPDGWFYHRSVLSYTFLPVSAFSLLPSRPDGWFYPRSVLSYTLIPVSAFSPSQAGQMVDSTIGPSCLTLFCLFLPYLLQSGPYGWFYHFANPGDVSYTKCLELLNMHLFSFF</sequence>
<evidence type="ECO:0000256" key="1">
    <source>
        <dbReference type="SAM" id="Phobius"/>
    </source>
</evidence>
<feature type="transmembrane region" description="Helical" evidence="1">
    <location>
        <begin position="219"/>
        <end position="236"/>
    </location>
</feature>
<feature type="transmembrane region" description="Helical" evidence="1">
    <location>
        <begin position="111"/>
        <end position="130"/>
    </location>
</feature>
<reference evidence="2" key="2">
    <citation type="submission" date="2020-11" db="EMBL/GenBank/DDBJ databases">
        <authorList>
            <person name="McCartney M.A."/>
            <person name="Auch B."/>
            <person name="Kono T."/>
            <person name="Mallez S."/>
            <person name="Becker A."/>
            <person name="Gohl D.M."/>
            <person name="Silverstein K.A.T."/>
            <person name="Koren S."/>
            <person name="Bechman K.B."/>
            <person name="Herman A."/>
            <person name="Abrahante J.E."/>
            <person name="Garbe J."/>
        </authorList>
    </citation>
    <scope>NUCLEOTIDE SEQUENCE</scope>
    <source>
        <strain evidence="2">Duluth1</strain>
        <tissue evidence="2">Whole animal</tissue>
    </source>
</reference>
<protein>
    <submittedName>
        <fullName evidence="2">Uncharacterized protein</fullName>
    </submittedName>
</protein>
<reference evidence="2" key="1">
    <citation type="journal article" date="2019" name="bioRxiv">
        <title>The Genome of the Zebra Mussel, Dreissena polymorpha: A Resource for Invasive Species Research.</title>
        <authorList>
            <person name="McCartney M.A."/>
            <person name="Auch B."/>
            <person name="Kono T."/>
            <person name="Mallez S."/>
            <person name="Zhang Y."/>
            <person name="Obille A."/>
            <person name="Becker A."/>
            <person name="Abrahante J.E."/>
            <person name="Garbe J."/>
            <person name="Badalamenti J.P."/>
            <person name="Herman A."/>
            <person name="Mangelson H."/>
            <person name="Liachko I."/>
            <person name="Sullivan S."/>
            <person name="Sone E.D."/>
            <person name="Koren S."/>
            <person name="Silverstein K.A.T."/>
            <person name="Beckman K.B."/>
            <person name="Gohl D.M."/>
        </authorList>
    </citation>
    <scope>NUCLEOTIDE SEQUENCE</scope>
    <source>
        <strain evidence="2">Duluth1</strain>
        <tissue evidence="2">Whole animal</tissue>
    </source>
</reference>